<dbReference type="AlphaFoldDB" id="A0AA86PYU9"/>
<evidence type="ECO:0000313" key="3">
    <source>
        <dbReference type="Proteomes" id="UP001642409"/>
    </source>
</evidence>
<dbReference type="Proteomes" id="UP001642409">
    <property type="component" value="Unassembled WGS sequence"/>
</dbReference>
<evidence type="ECO:0000313" key="2">
    <source>
        <dbReference type="EMBL" id="CAL6080962.1"/>
    </source>
</evidence>
<dbReference type="EMBL" id="CAXDID020000349">
    <property type="protein sequence ID" value="CAL6080962.1"/>
    <property type="molecule type" value="Genomic_DNA"/>
</dbReference>
<protein>
    <submittedName>
        <fullName evidence="2">Hypothetical_protein</fullName>
    </submittedName>
</protein>
<name>A0AA86PYU9_9EUKA</name>
<dbReference type="EMBL" id="CATOUU010000715">
    <property type="protein sequence ID" value="CAI9943457.1"/>
    <property type="molecule type" value="Genomic_DNA"/>
</dbReference>
<reference evidence="2 3" key="2">
    <citation type="submission" date="2024-07" db="EMBL/GenBank/DDBJ databases">
        <authorList>
            <person name="Akdeniz Z."/>
        </authorList>
    </citation>
    <scope>NUCLEOTIDE SEQUENCE [LARGE SCALE GENOMIC DNA]</scope>
</reference>
<keyword evidence="3" id="KW-1185">Reference proteome</keyword>
<comment type="caution">
    <text evidence="1">The sequence shown here is derived from an EMBL/GenBank/DDBJ whole genome shotgun (WGS) entry which is preliminary data.</text>
</comment>
<proteinExistence type="predicted"/>
<accession>A0AA86PYU9</accession>
<sequence>MDAPKYKLVHKIIYKSPIQRLELLRDVKSSQTRLSETIDCYFPLQKTLQVSQIVIEPLKQIIKPSVTVFPQQKTKSLQLSYESKSKFKCKQLKPDFQFWFVKFVRTLRFRQLQIQEPDLIQRPNRQINNKMKIKSESTEIKWLVEEKRQIFCEIFDENDQKWKEMKAENALQIYLDENKIQFQCWNNQTLANQIFEQMAKIECINNPIEVKKLEPVTITIEKQIKTQKTQPKTENILIINQNSIQFEQNQDISLKQIEQLSISQIVEKSIDICKHQKQIESQLEMITNQHHYDIKQRQIEQMVEITKNNLIVTQNQKNRELVVAIDCSYYDLVALLLSFGNNEIKYENNSIERITQLKEQQCALSSDYFAEVISKFLDEQMKMGNPYAKCIEELIQLEFMLQDQLQYVLPQFEDQQLEIMDQLRKNTKIKVFDESCMMSTIENYINAIIKISGLKMTKYVTDYNKMQDSWDIADIEKSKPLKEIIKQEEDYQNKVYALRDCATLYKYYDEINQ</sequence>
<gene>
    <name evidence="1" type="ORF">HINF_LOCUS31102</name>
    <name evidence="2" type="ORF">HINF_LOCUS60117</name>
</gene>
<evidence type="ECO:0000313" key="1">
    <source>
        <dbReference type="EMBL" id="CAI9943457.1"/>
    </source>
</evidence>
<reference evidence="1" key="1">
    <citation type="submission" date="2023-06" db="EMBL/GenBank/DDBJ databases">
        <authorList>
            <person name="Kurt Z."/>
        </authorList>
    </citation>
    <scope>NUCLEOTIDE SEQUENCE</scope>
</reference>
<organism evidence="1">
    <name type="scientific">Hexamita inflata</name>
    <dbReference type="NCBI Taxonomy" id="28002"/>
    <lineage>
        <taxon>Eukaryota</taxon>
        <taxon>Metamonada</taxon>
        <taxon>Diplomonadida</taxon>
        <taxon>Hexamitidae</taxon>
        <taxon>Hexamitinae</taxon>
        <taxon>Hexamita</taxon>
    </lineage>
</organism>